<dbReference type="STRING" id="655863.F0XV48"/>
<dbReference type="HOGENOM" id="CLU_015599_1_0_1"/>
<dbReference type="InterPro" id="IPR014729">
    <property type="entry name" value="Rossmann-like_a/b/a_fold"/>
</dbReference>
<evidence type="ECO:0000256" key="2">
    <source>
        <dbReference type="ARBA" id="ARBA00022598"/>
    </source>
</evidence>
<accession>F0XV48</accession>
<feature type="domain" description="tRNA(Ile)-lysidine/2-thiocytidine synthase N-terminal" evidence="8">
    <location>
        <begin position="264"/>
        <end position="308"/>
    </location>
</feature>
<dbReference type="InterPro" id="IPR012094">
    <property type="entry name" value="tRNA_Ile_lys_synt"/>
</dbReference>
<keyword evidence="10" id="KW-1185">Reference proteome</keyword>
<evidence type="ECO:0000313" key="9">
    <source>
        <dbReference type="EMBL" id="EFW98472.1"/>
    </source>
</evidence>
<dbReference type="SUPFAM" id="SSF52402">
    <property type="entry name" value="Adenine nucleotide alpha hydrolases-like"/>
    <property type="match status" value="1"/>
</dbReference>
<protein>
    <recommendedName>
        <fullName evidence="1">tRNA(Ile)-lysidine synthetase</fullName>
        <ecNumber evidence="1">6.3.4.19</ecNumber>
    </recommendedName>
</protein>
<dbReference type="AlphaFoldDB" id="F0XV48"/>
<dbReference type="GO" id="GO:0008033">
    <property type="term" value="P:tRNA processing"/>
    <property type="evidence" value="ECO:0007669"/>
    <property type="project" value="UniProtKB-KW"/>
</dbReference>
<evidence type="ECO:0000256" key="1">
    <source>
        <dbReference type="ARBA" id="ARBA00013267"/>
    </source>
</evidence>
<evidence type="ECO:0000256" key="5">
    <source>
        <dbReference type="ARBA" id="ARBA00022840"/>
    </source>
</evidence>
<keyword evidence="4" id="KW-0547">Nucleotide-binding</keyword>
<dbReference type="OrthoDB" id="434144at2759"/>
<evidence type="ECO:0000256" key="4">
    <source>
        <dbReference type="ARBA" id="ARBA00022741"/>
    </source>
</evidence>
<evidence type="ECO:0000256" key="3">
    <source>
        <dbReference type="ARBA" id="ARBA00022694"/>
    </source>
</evidence>
<reference evidence="9 10" key="1">
    <citation type="journal article" date="2011" name="Proc. Natl. Acad. Sci. U.S.A.">
        <title>Genome and transcriptome analyses of the mountain pine beetle-fungal symbiont Grosmannia clavigera, a lodgepole pine pathogen.</title>
        <authorList>
            <person name="DiGuistini S."/>
            <person name="Wang Y."/>
            <person name="Liao N.Y."/>
            <person name="Taylor G."/>
            <person name="Tanguay P."/>
            <person name="Feau N."/>
            <person name="Henrissat B."/>
            <person name="Chan S.K."/>
            <person name="Hesse-Orce U."/>
            <person name="Alamouti S.M."/>
            <person name="Tsui C.K.M."/>
            <person name="Docking R.T."/>
            <person name="Levasseur A."/>
            <person name="Haridas S."/>
            <person name="Robertson G."/>
            <person name="Birol I."/>
            <person name="Holt R.A."/>
            <person name="Marra M.A."/>
            <person name="Hamelin R.C."/>
            <person name="Hirst M."/>
            <person name="Jones S.J.M."/>
            <person name="Bohlmann J."/>
            <person name="Breuil C."/>
        </authorList>
    </citation>
    <scope>NUCLEOTIDE SEQUENCE [LARGE SCALE GENOMIC DNA]</scope>
    <source>
        <strain evidence="10">kw1407 / UAMH 11150</strain>
    </source>
</reference>
<gene>
    <name evidence="9" type="ORF">CMQ_4324</name>
</gene>
<dbReference type="PANTHER" id="PTHR43033">
    <property type="entry name" value="TRNA(ILE)-LYSIDINE SYNTHASE-RELATED"/>
    <property type="match status" value="1"/>
</dbReference>
<keyword evidence="3" id="KW-0819">tRNA processing</keyword>
<keyword evidence="2" id="KW-0436">Ligase</keyword>
<evidence type="ECO:0000259" key="8">
    <source>
        <dbReference type="Pfam" id="PF01171"/>
    </source>
</evidence>
<dbReference type="InterPro" id="IPR011063">
    <property type="entry name" value="TilS/TtcA_N"/>
</dbReference>
<dbReference type="HAMAP" id="MF_01161">
    <property type="entry name" value="tRNA_Ile_lys_synt"/>
    <property type="match status" value="1"/>
</dbReference>
<dbReference type="PANTHER" id="PTHR43033:SF1">
    <property type="entry name" value="TRNA(ILE)-LYSIDINE SYNTHASE-RELATED"/>
    <property type="match status" value="1"/>
</dbReference>
<evidence type="ECO:0000256" key="6">
    <source>
        <dbReference type="ARBA" id="ARBA00048539"/>
    </source>
</evidence>
<organism evidence="10">
    <name type="scientific">Grosmannia clavigera (strain kw1407 / UAMH 11150)</name>
    <name type="common">Blue stain fungus</name>
    <name type="synonym">Graphiocladiella clavigera</name>
    <dbReference type="NCBI Taxonomy" id="655863"/>
    <lineage>
        <taxon>Eukaryota</taxon>
        <taxon>Fungi</taxon>
        <taxon>Dikarya</taxon>
        <taxon>Ascomycota</taxon>
        <taxon>Pezizomycotina</taxon>
        <taxon>Sordariomycetes</taxon>
        <taxon>Sordariomycetidae</taxon>
        <taxon>Ophiostomatales</taxon>
        <taxon>Ophiostomataceae</taxon>
        <taxon>Leptographium</taxon>
    </lineage>
</organism>
<dbReference type="EC" id="6.3.4.19" evidence="1"/>
<comment type="catalytic activity">
    <reaction evidence="6">
        <text>cytidine(34) in tRNA(Ile2) + L-lysine + ATP = lysidine(34) in tRNA(Ile2) + AMP + diphosphate + H(+)</text>
        <dbReference type="Rhea" id="RHEA:43744"/>
        <dbReference type="Rhea" id="RHEA-COMP:10625"/>
        <dbReference type="Rhea" id="RHEA-COMP:10670"/>
        <dbReference type="ChEBI" id="CHEBI:15378"/>
        <dbReference type="ChEBI" id="CHEBI:30616"/>
        <dbReference type="ChEBI" id="CHEBI:32551"/>
        <dbReference type="ChEBI" id="CHEBI:33019"/>
        <dbReference type="ChEBI" id="CHEBI:82748"/>
        <dbReference type="ChEBI" id="CHEBI:83665"/>
        <dbReference type="ChEBI" id="CHEBI:456215"/>
        <dbReference type="EC" id="6.3.4.19"/>
    </reaction>
</comment>
<dbReference type="GeneID" id="25977523"/>
<feature type="domain" description="tRNA(Ile)-lysidine/2-thiocytidine synthase N-terminal" evidence="8">
    <location>
        <begin position="17"/>
        <end position="166"/>
    </location>
</feature>
<dbReference type="Gene3D" id="3.40.50.620">
    <property type="entry name" value="HUPs"/>
    <property type="match status" value="1"/>
</dbReference>
<name>F0XV48_GROCL</name>
<evidence type="ECO:0000313" key="10">
    <source>
        <dbReference type="Proteomes" id="UP000007796"/>
    </source>
</evidence>
<sequence length="686" mass="76288">MFVSFVLSSSFVAHSSALAISGGVDSMALAFLCSQLRRVDPWFRIADAPVGGFTALIVDHRLRDGSAVEAQAVAEAVRNLGHRTQVWALTNFGGSSSSSSSSIETAARHFRYRCLGVRMAQSRLVSLLLAHHADDQYETVLLRLLTGYGLHGGIRGLRGMRPAVDIPECRGLYGAHQSGLGEDRRHPQPYLMHAPSRRERRRIKSAMREDMAGEGSRRLGVLGLEGVDLDLDLDLDLELDPDDHYLQNYNPPHILPLDTEDLGIVAYRPLLAFPKARLIATCEAHNVPWFEDPTNADPGLTLRNAVRHIARHHRLPAALQPPSVLRLAERCHATAVAQEAEASRLLVRARVVVRFSTNAGTALVRLPRLVAFPRRRPVIGPAASAVYAAASRTRRHAHLRTIAALIVQRLLALVSPEPNPSPISQLQTVVDVLFPALADRSQSRSAHPKPFTICGVHFVPAVSTSSAATQPWVLARAPYPATPSAQPSIRFPALALPRRWDMSAAVAWPWPAWGRWHLYDGRFWIRLRSRLPVSVELRPFAADHAKPLRDSLGSPAAQAALQAALKTHAPGKARYTLPALYATGDVSWALAGREYWPVDTDGDEAKTSSSLRHPETEGSHLDTHRWRRFTWERQQHQDDRRLRLVALPTIGVHVPRIEHWLQWETRYRKVDTELLERAGVEPWAWP</sequence>
<proteinExistence type="inferred from homology"/>
<dbReference type="InParanoid" id="F0XV48"/>
<keyword evidence="5" id="KW-0067">ATP-binding</keyword>
<feature type="chain" id="PRO_5003261112" description="tRNA(Ile)-lysidine synthetase" evidence="7">
    <location>
        <begin position="18"/>
        <end position="686"/>
    </location>
</feature>
<evidence type="ECO:0000256" key="7">
    <source>
        <dbReference type="SAM" id="SignalP"/>
    </source>
</evidence>
<dbReference type="InterPro" id="IPR012795">
    <property type="entry name" value="tRNA_Ile_lys_synt_N"/>
</dbReference>
<dbReference type="GO" id="GO:0005524">
    <property type="term" value="F:ATP binding"/>
    <property type="evidence" value="ECO:0007669"/>
    <property type="project" value="UniProtKB-KW"/>
</dbReference>
<dbReference type="RefSeq" id="XP_014167955.1">
    <property type="nucleotide sequence ID" value="XM_014312480.1"/>
</dbReference>
<feature type="signal peptide" evidence="7">
    <location>
        <begin position="1"/>
        <end position="17"/>
    </location>
</feature>
<dbReference type="eggNOG" id="ENOG502QQNE">
    <property type="taxonomic scope" value="Eukaryota"/>
</dbReference>
<dbReference type="Proteomes" id="UP000007796">
    <property type="component" value="Unassembled WGS sequence"/>
</dbReference>
<dbReference type="Pfam" id="PF01171">
    <property type="entry name" value="ATP_bind_3"/>
    <property type="match status" value="2"/>
</dbReference>
<keyword evidence="7" id="KW-0732">Signal</keyword>
<dbReference type="CDD" id="cd01992">
    <property type="entry name" value="TilS_N"/>
    <property type="match status" value="1"/>
</dbReference>
<dbReference type="EMBL" id="GL630006">
    <property type="protein sequence ID" value="EFW98472.1"/>
    <property type="molecule type" value="Genomic_DNA"/>
</dbReference>
<dbReference type="GO" id="GO:0032267">
    <property type="term" value="F:tRNA(Ile)-lysidine synthase activity"/>
    <property type="evidence" value="ECO:0007669"/>
    <property type="project" value="UniProtKB-EC"/>
</dbReference>